<dbReference type="GO" id="GO:0004842">
    <property type="term" value="F:ubiquitin-protein transferase activity"/>
    <property type="evidence" value="ECO:0007669"/>
    <property type="project" value="InterPro"/>
</dbReference>
<evidence type="ECO:0000313" key="10">
    <source>
        <dbReference type="EMBL" id="CAD8487734.1"/>
    </source>
</evidence>
<evidence type="ECO:0000256" key="7">
    <source>
        <dbReference type="SAM" id="MobiDB-lite"/>
    </source>
</evidence>
<feature type="region of interest" description="Disordered" evidence="7">
    <location>
        <begin position="2396"/>
        <end position="2428"/>
    </location>
</feature>
<keyword evidence="3 5" id="KW-0833">Ubl conjugation pathway</keyword>
<reference evidence="10" key="1">
    <citation type="submission" date="2021-01" db="EMBL/GenBank/DDBJ databases">
        <authorList>
            <person name="Corre E."/>
            <person name="Pelletier E."/>
            <person name="Niang G."/>
            <person name="Scheremetjew M."/>
            <person name="Finn R."/>
            <person name="Kale V."/>
            <person name="Holt S."/>
            <person name="Cochrane G."/>
            <person name="Meng A."/>
            <person name="Brown T."/>
            <person name="Cohen L."/>
        </authorList>
    </citation>
    <scope>NUCLEOTIDE SEQUENCE</scope>
    <source>
        <strain evidence="10">CCMP325</strain>
    </source>
</reference>
<organism evidence="10">
    <name type="scientific">Hanusia phi</name>
    <dbReference type="NCBI Taxonomy" id="3032"/>
    <lineage>
        <taxon>Eukaryota</taxon>
        <taxon>Cryptophyceae</taxon>
        <taxon>Pyrenomonadales</taxon>
        <taxon>Geminigeraceae</taxon>
        <taxon>Hanusia</taxon>
    </lineage>
</organism>
<sequence>MPPWRNTNRTNFIGTASSTSRLDHIARLHFSDLNVLREPGLEVFARDTPLTDLQPEPDSAFYGESVDAFDSILVQFEVEHALLEWDYPGLDKDDRRLLSRPSQQLLAHPSCASAYASLLQRRVACFREVLTAASRHADEHFGKDQNNAVFEGGGLSSTSMQESDPRDAPSRPMLVQQMLCTFLELAESSEGEASTRALIVVGDLLAAQKPLVLVTERPTWLSKLLEWLSKFLSVNHKSSESFIKGAAAAAMLNLGVCSGSLRCILATLASLLMNLNNGIMQDIGSFSAEYGNIDYLQLDSGVKRLETSCAIPPSSTPTGGRTIFLPISQLGSPSLVPSSGSVPSRTARLQMSSTSSSCHKFVSVASDGKYIYVHSTHGLVKYGTGYHGTIAGHVYLHKPRYRSSERPWIACAGGFLYLRSPNLSPNSILKIDSKTLDEVGTVPERESNNASASTLFPEKGWNQSSSHGDLSRPGDRPGNSGSTSSRVERLEGNLQMGLTELELESSEMDDHMFLDDFSPSQTLFRQYHDNRSRFRQRREFLSPLEHAGRAGRAAALQAAREGIEMERRTSETNLSSERSPLISDGRYLHIISKNAEKSQSLSQPQIQQTDVRDEDDESSEGGGQIGSTWPNFAFSIDTFDPLDEMKHVRSVGIRGPPCDYGIHEGEGTLCCDVCGLLLMSSSSPGHRCQVCHPEYDLCDQCWMRGAYTSGHKPDHLVRQMDTVPQNESGGELIFLPAFPDKCMEYQSFYTDGTFLMVIIPPQHCQSKVPGYLCRVFDMKDGHYLYDISLGDAQEDPRRELGKGGATGGSCYDPLNDVVWNIDVDALKVRRWRHPWTSSILQKKSPETDEVDVEMAVDDVQKVPCIRDVMESILKCLYEAAEKHARCVMEPCHDVLQSWVPFCIEAIPETFRLILEMMSFCMKGEGAWLNRFVDSVCEDRDMRQDLLTLRTCMRLLVVNIGQVDDKMREDDDFRNVLSALQKQILILAEIPANSFSDIDPILKSTCEEASNALVAGFDIFFPDAEQQASLLCQLLEQQNKGRVLKSASTHLAKPGVLNHIFSIFDGRWLSDSDQRMQLAVKLLLLLLDNADNVSQEDQSSQNVEMSFQPEDSNALHEDAHMLNLLAAFQRHMLSVPYSSSRSTQESEVLLMTYVKSLLQKAENKMRELVQNQEVKAVVPSYIRVLIPTLITALFDNAWNYSISTNLASTLLPSLQMLLQVLDEFNRRIEAINLQDRTFAMKCTESRYLGGRALSIPRGKGGAAKGATKCHAPGASYMVIKLNEDVILNKKEQLKISWEIKDGGCYSSTIKGSHKGKRLWRAFRVPGDTVCLQYSRNSGHIQEDHRSTKNIKCSIYGCAKSSSLLMPLDWLFDLELTLASLTAKLMWCDLRSAPKPISGAADEWIKSCLFERGIYLDWATEAFPILFEQADSSSRVTSCDDVFKNFQISKGENIVLELMMGTEGSSLKTCIEEYFSVNLMPPEWLDKNVLIVLGTMISTALLHKFHFEETFPDIRVWNMQNYQQLPLEAQFVCTSTLRFLHNWILETRVKLQNVASKQPSTDVDGSLTSMDMEEEVPDSEFSIESKKAEISKDVNNKAFEIMLRCMLVISTKMHGDPSVWPTFTVQYHNLPAEEKEKHHGSLSKFSGDDASVFRYSVDLCTKFLISEVPARIVVEAAEENRNVISRRKTRLQTMSGLLKQISFASVKQIMISTFTTGPFPPELQRNVPRFHITNALYLYNKSSKIELRDESAKLFGYLAEFLHDREGPMDRTETSLKHLVLSAFFSLQLEPEDIKFLIENSIVAKLSQLILDPSLKSFPCFTAAADGDNVDLDTLSGLCDAALTVLFRVSASCSQLDPSDPDLQADIRTFLSHAVAIGQNLFQSIDDLKPSESKDLLQLKTLTWLYGLANRKPYISLMIFQNPKLFSVLCRWAIYADSPQIQRVALVLLSRVLKCNAVCDEMQNLDDEGVRRLFDMQDQGNLLDTVFREIGTILGGTREESASDKSASSSQSPIDFSSDTNELKNAQWFTVAFPFSAGSPMDPSTAQKFNSDCQKALRLTSKCKDMDEETLRKKVSDLSNTLQTNQRCVLYEGSYDECQSLSLQWESSVAFTVVIKGKKTSKLESNKPWRWRSGQAKLSVAMELVSFLKRICANSAIRKLILAMSFEMMKLSREHLLSSRSLPSSSINQSILSKGMAAVELFCGETDISIRVGSRIRLPMIGAAGRIPARYGIVVRCDHLLGMMCVLPEEIIFSKSLQTWVPITLPIVSSTYSCHQKNTSLFQLLVGSDQVEAKLALQNIMDMFACLRLMREKEGNAERWCRCFQSRLMSSLASIVNHNEIDHTELLTNGVFEDLVHFAVKNINHLDPITYEVKRAGIVSLLCENKDKAPLTLLSNARASGPGGGGGISGSTESTLPVGSTPSTSTQRSQRMIPAMESFMRNSRAPLRNDQRRTRELAAANLAEITGSPLRLCQHALERENGNQDRAANWIFEHGESFLSDHPEFSEAADGGGEGGNSNSTTDDSEVPLCLLCDCYSFYEDSNQSVAIESELGISSSSSGFGNTFTEFPSSVLDELRAFGQHDDRLYDDRAFLSAPTITLLGRPRGGGSVLIPSSSSSHRSREETLRPGMLVVLSELDVSDARDAMYGVNRKLVGRCMFIDALEKSSSDVNMARLLSYDSTSSIVYSILVPSSCLDRVSRSYSNFLDYESTPHEMMRTLADLDHKLCSMYARSCIRMLLAKLPVNSPINESTFGGRSTLMNLVDAAAVGSSFMTLDKFLIFPVAARRDRDSVTFADILQRRIEMLLQGEMKDFESNESNDSADRHMGSERQKRDRTDLAMDDEWEEMMDLPEDSEVALKEKRRKLNANPVGYGANLSLSYGTVGGAVFHKEGEDVQSNMVDFLVDECLTSLKNALTTLSSVEESSEHPYIRSQAQTGSAGARHFYIEGVSWLYLVFDSRCSLLAGESMKFYSDAACTDLIATAILDERRKAFLPIILPSPVWMTVGGNSTASSASAAPTEDSEQSWGFRVQALAIGERNLSSAILLCNLLLNCHSLLARQHLYTMLESLLDLLEKSSSIAVPHCLELHNITCRLMRQLGSTADCRLSLALHSAFSKLTHEANTRFAWESKHYSSKRGSSEDMLCPRSTYMCSLAELLATRSLVFEPCLTANATEACQSSNALWLDSLDQTMRIAAKLYDGKESERNVLIDEGYSIFEEERLIMMDFDKDESTSSIFDESGNGELSAKAEEALNELFQLEPDAAHQLCRCLNPAQPRAQKPKDFLMQAKTLAMQDVSKLWEIFFSFHFDRYLVRWDPDRDAELVSLVNMQSEDTGIVAMKIPAAQIIVTEYYRRKLLRLISVPQQSLQRRFILLKLFNRHLHQAIVLVDFSHRNVQLSIAATICELQYLIFYQTKASFHNLVLDWTACLSRNSDRGLLEVLIHRPGRRARDSKEKAEEHERWRLQISSKSDPHSKLEEFLVAPSDFGSAREMAADEIVRAKLVFTDPPNGSMPLRNKDEIKGNVALIERGGGQFVNVVRRAQEAGAVAVIMADSKEGPLFLMSTELGNSGDDVAIPAVLLSLADSMLLMMRGGPLVATISADGVLMQTYRQLRYVPAARLRQRDEMAWRVKFQGEGHQGYQGPYREAMSALCTDLQSPQLPLFIKCANAVSGIGDNRDKFVPRPSASSPELLDMFFFIGQLMGVAMRTQNLLSLDFPSLVWKSLIGMELDEEDLKATDYSCWSSLQFRDEDGQAISASKFEELFQYTFMTVLTDGKCVPLFEGGEDVRVTFERRHEYAELVKEARLRESRQQLSKMRDGLCSIIPSSMLCLMTHEELERRVCGIPEIDIATLKRHTRYRGSFSADSPHIQMFWEVLEGFSQEDRRLFIRFAWGRERLPLESDYSEHSSMKLFPSDRGDGDSVLPEAETCFFIVKLPKYRTKELMKENLLAAITACREINY</sequence>
<dbReference type="InterPro" id="IPR035983">
    <property type="entry name" value="Hect_E3_ubiquitin_ligase"/>
</dbReference>
<evidence type="ECO:0000256" key="2">
    <source>
        <dbReference type="ARBA" id="ARBA00022771"/>
    </source>
</evidence>
<keyword evidence="4" id="KW-0862">Zinc</keyword>
<dbReference type="EMBL" id="HBEO01018244">
    <property type="protein sequence ID" value="CAD8487734.1"/>
    <property type="molecule type" value="Transcribed_RNA"/>
</dbReference>
<dbReference type="PANTHER" id="PTHR46435:SF1">
    <property type="entry name" value="E3 UBIQUITIN-PROTEIN LIGASE HECTD4-RELATED"/>
    <property type="match status" value="1"/>
</dbReference>
<evidence type="ECO:0000259" key="8">
    <source>
        <dbReference type="PROSITE" id="PS50135"/>
    </source>
</evidence>
<feature type="region of interest" description="Disordered" evidence="7">
    <location>
        <begin position="2811"/>
        <end position="2834"/>
    </location>
</feature>
<feature type="region of interest" description="Disordered" evidence="7">
    <location>
        <begin position="2500"/>
        <end position="2521"/>
    </location>
</feature>
<dbReference type="Gene3D" id="3.90.1750.10">
    <property type="entry name" value="Hect, E3 ligase catalytic domains"/>
    <property type="match status" value="1"/>
</dbReference>
<feature type="compositionally biased region" description="Low complexity" evidence="7">
    <location>
        <begin position="2418"/>
        <end position="2428"/>
    </location>
</feature>
<evidence type="ECO:0000256" key="1">
    <source>
        <dbReference type="ARBA" id="ARBA00022723"/>
    </source>
</evidence>
<feature type="domain" description="HECT" evidence="9">
    <location>
        <begin position="3613"/>
        <end position="3957"/>
    </location>
</feature>
<keyword evidence="1" id="KW-0479">Metal-binding</keyword>
<dbReference type="Gene3D" id="3.30.2160.10">
    <property type="entry name" value="Hect, E3 ligase catalytic domain"/>
    <property type="match status" value="1"/>
</dbReference>
<gene>
    <name evidence="10" type="ORF">HPHI1048_LOCUS12442</name>
</gene>
<evidence type="ECO:0000256" key="3">
    <source>
        <dbReference type="ARBA" id="ARBA00022786"/>
    </source>
</evidence>
<dbReference type="SUPFAM" id="SSF56204">
    <property type="entry name" value="Hect, E3 ligase catalytic domain"/>
    <property type="match status" value="1"/>
</dbReference>
<evidence type="ECO:0000256" key="5">
    <source>
        <dbReference type="PROSITE-ProRule" id="PRU00104"/>
    </source>
</evidence>
<dbReference type="InterPro" id="IPR046450">
    <property type="entry name" value="PA_dom_sf"/>
</dbReference>
<protein>
    <recommendedName>
        <fullName evidence="11">HECT-type E3 ubiquitin transferase</fullName>
    </recommendedName>
</protein>
<dbReference type="InterPro" id="IPR000433">
    <property type="entry name" value="Znf_ZZ"/>
</dbReference>
<dbReference type="Pfam" id="PF00632">
    <property type="entry name" value="HECT"/>
    <property type="match status" value="1"/>
</dbReference>
<evidence type="ECO:0000256" key="4">
    <source>
        <dbReference type="ARBA" id="ARBA00022833"/>
    </source>
</evidence>
<evidence type="ECO:0000256" key="6">
    <source>
        <dbReference type="PROSITE-ProRule" id="PRU00228"/>
    </source>
</evidence>
<keyword evidence="2 6" id="KW-0863">Zinc-finger</keyword>
<feature type="compositionally biased region" description="Basic and acidic residues" evidence="7">
    <location>
        <begin position="2819"/>
        <end position="2834"/>
    </location>
</feature>
<feature type="compositionally biased region" description="Basic and acidic residues" evidence="7">
    <location>
        <begin position="561"/>
        <end position="570"/>
    </location>
</feature>
<dbReference type="Pfam" id="PF02225">
    <property type="entry name" value="PA"/>
    <property type="match status" value="1"/>
</dbReference>
<dbReference type="PROSITE" id="PS50135">
    <property type="entry name" value="ZF_ZZ_2"/>
    <property type="match status" value="1"/>
</dbReference>
<dbReference type="SUPFAM" id="SSF48371">
    <property type="entry name" value="ARM repeat"/>
    <property type="match status" value="1"/>
</dbReference>
<dbReference type="SUPFAM" id="SSF52025">
    <property type="entry name" value="PA domain"/>
    <property type="match status" value="1"/>
</dbReference>
<dbReference type="InterPro" id="IPR003137">
    <property type="entry name" value="PA_domain"/>
</dbReference>
<dbReference type="InterPro" id="IPR000569">
    <property type="entry name" value="HECT_dom"/>
</dbReference>
<feature type="region of interest" description="Disordered" evidence="7">
    <location>
        <begin position="440"/>
        <end position="493"/>
    </location>
</feature>
<dbReference type="PANTHER" id="PTHR46435">
    <property type="entry name" value="E3 UBIQUITIN-PROTEIN LIGASE HECTD4-RELATED"/>
    <property type="match status" value="1"/>
</dbReference>
<evidence type="ECO:0008006" key="11">
    <source>
        <dbReference type="Google" id="ProtNLM"/>
    </source>
</evidence>
<feature type="region of interest" description="Disordered" evidence="7">
    <location>
        <begin position="553"/>
        <end position="579"/>
    </location>
</feature>
<dbReference type="InterPro" id="IPR043366">
    <property type="entry name" value="HECTD4"/>
</dbReference>
<name>A0A7S0EM69_9CRYP</name>
<dbReference type="SUPFAM" id="SSF57850">
    <property type="entry name" value="RING/U-box"/>
    <property type="match status" value="1"/>
</dbReference>
<dbReference type="SMART" id="SM00119">
    <property type="entry name" value="HECTc"/>
    <property type="match status" value="1"/>
</dbReference>
<accession>A0A7S0EM69</accession>
<feature type="domain" description="ZZ-type" evidence="8">
    <location>
        <begin position="666"/>
        <end position="725"/>
    </location>
</feature>
<dbReference type="Gene3D" id="3.50.30.30">
    <property type="match status" value="1"/>
</dbReference>
<feature type="compositionally biased region" description="Low complexity" evidence="7">
    <location>
        <begin position="2002"/>
        <end position="2015"/>
    </location>
</feature>
<feature type="active site" description="Glycyl thioester intermediate" evidence="5">
    <location>
        <position position="3926"/>
    </location>
</feature>
<dbReference type="InterPro" id="IPR016024">
    <property type="entry name" value="ARM-type_fold"/>
</dbReference>
<dbReference type="PROSITE" id="PS50237">
    <property type="entry name" value="HECT"/>
    <property type="match status" value="1"/>
</dbReference>
<evidence type="ECO:0000259" key="9">
    <source>
        <dbReference type="PROSITE" id="PS50237"/>
    </source>
</evidence>
<dbReference type="Gene3D" id="3.30.60.90">
    <property type="match status" value="1"/>
</dbReference>
<feature type="region of interest" description="Disordered" evidence="7">
    <location>
        <begin position="1996"/>
        <end position="2015"/>
    </location>
</feature>
<proteinExistence type="predicted"/>
<dbReference type="GO" id="GO:0008270">
    <property type="term" value="F:zinc ion binding"/>
    <property type="evidence" value="ECO:0007669"/>
    <property type="project" value="UniProtKB-KW"/>
</dbReference>
<dbReference type="Gene3D" id="3.30.2410.10">
    <property type="entry name" value="Hect, E3 ligase catalytic domain"/>
    <property type="match status" value="1"/>
</dbReference>
<feature type="compositionally biased region" description="Polar residues" evidence="7">
    <location>
        <begin position="597"/>
        <end position="609"/>
    </location>
</feature>
<feature type="region of interest" description="Disordered" evidence="7">
    <location>
        <begin position="594"/>
        <end position="630"/>
    </location>
</feature>
<dbReference type="InterPro" id="IPR043145">
    <property type="entry name" value="Znf_ZZ_sf"/>
</dbReference>